<feature type="domain" description="Type II secretion system protein GspE N-terminal" evidence="6">
    <location>
        <begin position="59"/>
        <end position="142"/>
    </location>
</feature>
<evidence type="ECO:0000256" key="2">
    <source>
        <dbReference type="ARBA" id="ARBA00022741"/>
    </source>
</evidence>
<evidence type="ECO:0000256" key="1">
    <source>
        <dbReference type="ARBA" id="ARBA00006611"/>
    </source>
</evidence>
<dbReference type="GO" id="GO:0005524">
    <property type="term" value="F:ATP binding"/>
    <property type="evidence" value="ECO:0007669"/>
    <property type="project" value="UniProtKB-KW"/>
</dbReference>
<dbReference type="SUPFAM" id="SSF52540">
    <property type="entry name" value="P-loop containing nucleoside triphosphate hydrolases"/>
    <property type="match status" value="1"/>
</dbReference>
<dbReference type="Pfam" id="PF00437">
    <property type="entry name" value="T2SSE"/>
    <property type="match status" value="1"/>
</dbReference>
<dbReference type="InterPro" id="IPR007831">
    <property type="entry name" value="T2SS_GspE_N"/>
</dbReference>
<keyword evidence="4" id="KW-0175">Coiled coil</keyword>
<organism evidence="7 8">
    <name type="scientific">Candidatus Falkowbacteria bacterium RBG_13_39_14</name>
    <dbReference type="NCBI Taxonomy" id="1797985"/>
    <lineage>
        <taxon>Bacteria</taxon>
        <taxon>Candidatus Falkowiibacteriota</taxon>
    </lineage>
</organism>
<sequence>MFLNKKGQFEDYLLEKSIISKDIYEKFKSLGNNDINKFIISNNILDEEGLLKTKADFSDMEYIDLSAKQIDYDFLHIIPQEVAENYKIICFEKKGEEISVGITDPENFKAIEAVDFLAKENGYKINYFLISKYSFTVAIRQYKTLKKEVNKLLDIAQEEHEKEEELEREGAQEVDEVIKGAPVSKMVSVILRHAVEGGASDIHIEPSGEKTRVRYRIDGMLGISLVLPSYIHSTVVARIKILSNLKIDESRVPQDGRMRLIIDNKTIDFRVSTMPLTGKEKVVMRILDTSGGAFTLEQLGFNERQIKLVNRNITKPNGITLVSGPTGSGKSTTLYAVLNILNKESVNIVTLEDPVEYTMEGINQSQINPAINYTFAAGLRAILRQDPNVVMVGEIRDGETAELAMHAALTGHAVLSTIHTNSAAGTIPRLLDMHAEPFLLSSTLNAIMAQRLVRKICSNCKEQTTVNDELEREIRDTLKEAPACDIPEGADLNGEKKLVFYRGKGCSKCNNSGYKGRSVIAEVLDITDSIKKLISGRFEDIDKIKLALKEQNMLTIKQDGFIKALEGKTSLEEVFRVTKE</sequence>
<name>A0A1F5S6L2_9BACT</name>
<dbReference type="AlphaFoldDB" id="A0A1F5S6L2"/>
<evidence type="ECO:0008006" key="9">
    <source>
        <dbReference type="Google" id="ProtNLM"/>
    </source>
</evidence>
<comment type="similarity">
    <text evidence="1">Belongs to the GSP E family.</text>
</comment>
<dbReference type="GO" id="GO:0016887">
    <property type="term" value="F:ATP hydrolysis activity"/>
    <property type="evidence" value="ECO:0007669"/>
    <property type="project" value="TreeGrafter"/>
</dbReference>
<dbReference type="PANTHER" id="PTHR30258:SF1">
    <property type="entry name" value="PROTEIN TRANSPORT PROTEIN HOFB HOMOLOG"/>
    <property type="match status" value="1"/>
</dbReference>
<dbReference type="Gene3D" id="3.30.300.160">
    <property type="entry name" value="Type II secretion system, protein E, N-terminal domain"/>
    <property type="match status" value="1"/>
</dbReference>
<dbReference type="EMBL" id="MFFS01000032">
    <property type="protein sequence ID" value="OGF22266.1"/>
    <property type="molecule type" value="Genomic_DNA"/>
</dbReference>
<reference evidence="7 8" key="1">
    <citation type="journal article" date="2016" name="Nat. Commun.">
        <title>Thousands of microbial genomes shed light on interconnected biogeochemical processes in an aquifer system.</title>
        <authorList>
            <person name="Anantharaman K."/>
            <person name="Brown C.T."/>
            <person name="Hug L.A."/>
            <person name="Sharon I."/>
            <person name="Castelle C.J."/>
            <person name="Probst A.J."/>
            <person name="Thomas B.C."/>
            <person name="Singh A."/>
            <person name="Wilkins M.J."/>
            <person name="Karaoz U."/>
            <person name="Brodie E.L."/>
            <person name="Williams K.H."/>
            <person name="Hubbard S.S."/>
            <person name="Banfield J.F."/>
        </authorList>
    </citation>
    <scope>NUCLEOTIDE SEQUENCE [LARGE SCALE GENOMIC DNA]</scope>
</reference>
<keyword evidence="3" id="KW-0067">ATP-binding</keyword>
<evidence type="ECO:0000259" key="5">
    <source>
        <dbReference type="Pfam" id="PF00437"/>
    </source>
</evidence>
<dbReference type="Gene3D" id="3.40.50.300">
    <property type="entry name" value="P-loop containing nucleotide triphosphate hydrolases"/>
    <property type="match status" value="1"/>
</dbReference>
<feature type="coiled-coil region" evidence="4">
    <location>
        <begin position="139"/>
        <end position="169"/>
    </location>
</feature>
<feature type="domain" description="Bacterial type II secretion system protein E" evidence="5">
    <location>
        <begin position="180"/>
        <end position="576"/>
    </location>
</feature>
<dbReference type="InterPro" id="IPR001482">
    <property type="entry name" value="T2SS/T4SS_dom"/>
</dbReference>
<evidence type="ECO:0000256" key="4">
    <source>
        <dbReference type="SAM" id="Coils"/>
    </source>
</evidence>
<accession>A0A1F5S6L2</accession>
<dbReference type="Gene3D" id="3.30.450.90">
    <property type="match status" value="1"/>
</dbReference>
<dbReference type="STRING" id="1797985.A2Y83_02045"/>
<dbReference type="InterPro" id="IPR027417">
    <property type="entry name" value="P-loop_NTPase"/>
</dbReference>
<dbReference type="SUPFAM" id="SSF160246">
    <property type="entry name" value="EspE N-terminal domain-like"/>
    <property type="match status" value="1"/>
</dbReference>
<dbReference type="Pfam" id="PF05157">
    <property type="entry name" value="MshEN"/>
    <property type="match status" value="1"/>
</dbReference>
<evidence type="ECO:0000256" key="3">
    <source>
        <dbReference type="ARBA" id="ARBA00022840"/>
    </source>
</evidence>
<dbReference type="PANTHER" id="PTHR30258">
    <property type="entry name" value="TYPE II SECRETION SYSTEM PROTEIN GSPE-RELATED"/>
    <property type="match status" value="1"/>
</dbReference>
<evidence type="ECO:0000313" key="8">
    <source>
        <dbReference type="Proteomes" id="UP000178323"/>
    </source>
</evidence>
<dbReference type="FunFam" id="3.40.50.300:FF:000398">
    <property type="entry name" value="Type IV pilus assembly ATPase PilB"/>
    <property type="match status" value="1"/>
</dbReference>
<dbReference type="CDD" id="cd01129">
    <property type="entry name" value="PulE-GspE-like"/>
    <property type="match status" value="1"/>
</dbReference>
<comment type="caution">
    <text evidence="7">The sequence shown here is derived from an EMBL/GenBank/DDBJ whole genome shotgun (WGS) entry which is preliminary data.</text>
</comment>
<keyword evidence="2" id="KW-0547">Nucleotide-binding</keyword>
<dbReference type="GO" id="GO:0005886">
    <property type="term" value="C:plasma membrane"/>
    <property type="evidence" value="ECO:0007669"/>
    <property type="project" value="TreeGrafter"/>
</dbReference>
<evidence type="ECO:0000259" key="6">
    <source>
        <dbReference type="Pfam" id="PF05157"/>
    </source>
</evidence>
<proteinExistence type="inferred from homology"/>
<gene>
    <name evidence="7" type="ORF">A2Y83_02045</name>
</gene>
<evidence type="ECO:0000313" key="7">
    <source>
        <dbReference type="EMBL" id="OGF22266.1"/>
    </source>
</evidence>
<protein>
    <recommendedName>
        <fullName evidence="9">AAA+ ATPase domain-containing protein</fullName>
    </recommendedName>
</protein>
<dbReference type="InterPro" id="IPR037257">
    <property type="entry name" value="T2SS_E_N_sf"/>
</dbReference>
<dbReference type="Proteomes" id="UP000178323">
    <property type="component" value="Unassembled WGS sequence"/>
</dbReference>